<feature type="domain" description="Transcription regulator PadR N-terminal" evidence="1">
    <location>
        <begin position="13"/>
        <end position="81"/>
    </location>
</feature>
<dbReference type="Gene3D" id="1.10.10.10">
    <property type="entry name" value="Winged helix-like DNA-binding domain superfamily/Winged helix DNA-binding domain"/>
    <property type="match status" value="1"/>
</dbReference>
<dbReference type="InterPro" id="IPR052509">
    <property type="entry name" value="Metal_resp_DNA-bind_regulator"/>
</dbReference>
<evidence type="ECO:0000313" key="3">
    <source>
        <dbReference type="Proteomes" id="UP000589373"/>
    </source>
</evidence>
<sequence>MENIGALTEVSLLILLSLYEPRHGYAVMLFIEQKTKGRLRLGAGSLYGALNNLADKGWITPLSEADRRRKEYVISDAGKQIVQGEMERLAELSAIAAEITEGASL</sequence>
<comment type="caution">
    <text evidence="2">The sequence shown here is derived from an EMBL/GenBank/DDBJ whole genome shotgun (WGS) entry which is preliminary data.</text>
</comment>
<dbReference type="PANTHER" id="PTHR33169:SF13">
    <property type="entry name" value="PADR-FAMILY TRANSCRIPTIONAL REGULATOR"/>
    <property type="match status" value="1"/>
</dbReference>
<protein>
    <submittedName>
        <fullName evidence="2">PadR family transcriptional regulator</fullName>
    </submittedName>
</protein>
<dbReference type="EMBL" id="JAAZCD010000078">
    <property type="protein sequence ID" value="NLD31302.1"/>
    <property type="molecule type" value="Genomic_DNA"/>
</dbReference>
<accession>A0A847D2I2</accession>
<proteinExistence type="predicted"/>
<dbReference type="RefSeq" id="WP_276642094.1">
    <property type="nucleotide sequence ID" value="NZ_JAAZCD010000078.1"/>
</dbReference>
<dbReference type="Proteomes" id="UP000589373">
    <property type="component" value="Unassembled WGS sequence"/>
</dbReference>
<gene>
    <name evidence="2" type="ORF">GX662_03465</name>
</gene>
<dbReference type="InterPro" id="IPR005149">
    <property type="entry name" value="Tscrpt_reg_PadR_N"/>
</dbReference>
<dbReference type="Pfam" id="PF03551">
    <property type="entry name" value="PadR"/>
    <property type="match status" value="1"/>
</dbReference>
<reference evidence="2 3" key="1">
    <citation type="journal article" date="2020" name="Biotechnol. Biofuels">
        <title>New insights from the biogas microbiome by comprehensive genome-resolved metagenomics of nearly 1600 species originating from multiple anaerobic digesters.</title>
        <authorList>
            <person name="Campanaro S."/>
            <person name="Treu L."/>
            <person name="Rodriguez-R L.M."/>
            <person name="Kovalovszki A."/>
            <person name="Ziels R.M."/>
            <person name="Maus I."/>
            <person name="Zhu X."/>
            <person name="Kougias P.G."/>
            <person name="Basile A."/>
            <person name="Luo G."/>
            <person name="Schluter A."/>
            <person name="Konstantinidis K.T."/>
            <person name="Angelidaki I."/>
        </authorList>
    </citation>
    <scope>NUCLEOTIDE SEQUENCE [LARGE SCALE GENOMIC DNA]</scope>
    <source>
        <strain evidence="2">AS07pgkLD_105</strain>
    </source>
</reference>
<organism evidence="2 3">
    <name type="scientific">Trichococcus flocculiformis</name>
    <dbReference type="NCBI Taxonomy" id="82803"/>
    <lineage>
        <taxon>Bacteria</taxon>
        <taxon>Bacillati</taxon>
        <taxon>Bacillota</taxon>
        <taxon>Bacilli</taxon>
        <taxon>Lactobacillales</taxon>
        <taxon>Carnobacteriaceae</taxon>
        <taxon>Trichococcus</taxon>
    </lineage>
</organism>
<dbReference type="SUPFAM" id="SSF46785">
    <property type="entry name" value="Winged helix' DNA-binding domain"/>
    <property type="match status" value="1"/>
</dbReference>
<dbReference type="AlphaFoldDB" id="A0A847D2I2"/>
<dbReference type="InterPro" id="IPR036390">
    <property type="entry name" value="WH_DNA-bd_sf"/>
</dbReference>
<dbReference type="InterPro" id="IPR036388">
    <property type="entry name" value="WH-like_DNA-bd_sf"/>
</dbReference>
<dbReference type="PANTHER" id="PTHR33169">
    <property type="entry name" value="PADR-FAMILY TRANSCRIPTIONAL REGULATOR"/>
    <property type="match status" value="1"/>
</dbReference>
<evidence type="ECO:0000259" key="1">
    <source>
        <dbReference type="Pfam" id="PF03551"/>
    </source>
</evidence>
<evidence type="ECO:0000313" key="2">
    <source>
        <dbReference type="EMBL" id="NLD31302.1"/>
    </source>
</evidence>
<name>A0A847D2I2_9LACT</name>